<evidence type="ECO:0000313" key="2">
    <source>
        <dbReference type="EMBL" id="PTB40376.1"/>
    </source>
</evidence>
<organism evidence="2 3">
    <name type="scientific">Trichoderma asperellum (strain ATCC 204424 / CBS 433.97 / NBRC 101777)</name>
    <dbReference type="NCBI Taxonomy" id="1042311"/>
    <lineage>
        <taxon>Eukaryota</taxon>
        <taxon>Fungi</taxon>
        <taxon>Dikarya</taxon>
        <taxon>Ascomycota</taxon>
        <taxon>Pezizomycotina</taxon>
        <taxon>Sordariomycetes</taxon>
        <taxon>Hypocreomycetidae</taxon>
        <taxon>Hypocreales</taxon>
        <taxon>Hypocreaceae</taxon>
        <taxon>Trichoderma</taxon>
    </lineage>
</organism>
<feature type="compositionally biased region" description="Basic and acidic residues" evidence="1">
    <location>
        <begin position="80"/>
        <end position="89"/>
    </location>
</feature>
<evidence type="ECO:0000313" key="3">
    <source>
        <dbReference type="Proteomes" id="UP000240493"/>
    </source>
</evidence>
<sequence length="217" mass="24970">MSKYRRGRADAIANRLRIGQQKYEEKMKALRENDAQINEILRQIWYNLGKLERDLSVDHQDQHLPSNHKGASRMLAAPESRSESTEPRFKANSNDNPKPEGCSYVSRSLDTRDSRSLEVIEDPTIDCLDLGSTGDATLLQSCKPMKKIGSRRCSIFSGAERRVLKKPYRKTEYSEEDDRSYKFPCTDQVGTRNAILKLSIRRLETYSNQEGFGENFR</sequence>
<dbReference type="EMBL" id="KZ679263">
    <property type="protein sequence ID" value="PTB40376.1"/>
    <property type="molecule type" value="Genomic_DNA"/>
</dbReference>
<dbReference type="Proteomes" id="UP000240493">
    <property type="component" value="Unassembled WGS sequence"/>
</dbReference>
<keyword evidence="3" id="KW-1185">Reference proteome</keyword>
<gene>
    <name evidence="2" type="ORF">M441DRAFT_48220</name>
</gene>
<evidence type="ECO:0000256" key="1">
    <source>
        <dbReference type="SAM" id="MobiDB-lite"/>
    </source>
</evidence>
<proteinExistence type="predicted"/>
<reference evidence="2 3" key="1">
    <citation type="submission" date="2016-07" db="EMBL/GenBank/DDBJ databases">
        <title>Multiple horizontal gene transfer events from other fungi enriched the ability of initially mycotrophic Trichoderma (Ascomycota) to feed on dead plant biomass.</title>
        <authorList>
            <consortium name="DOE Joint Genome Institute"/>
            <person name="Aerts A."/>
            <person name="Atanasova L."/>
            <person name="Chenthamara K."/>
            <person name="Zhang J."/>
            <person name="Grujic M."/>
            <person name="Henrissat B."/>
            <person name="Kuo A."/>
            <person name="Salamov A."/>
            <person name="Lipzen A."/>
            <person name="Labutti K."/>
            <person name="Barry K."/>
            <person name="Miao Y."/>
            <person name="Rahimi M.J."/>
            <person name="Shen Q."/>
            <person name="Grigoriev I.V."/>
            <person name="Kubicek C.P."/>
            <person name="Druzhinina I.S."/>
        </authorList>
    </citation>
    <scope>NUCLEOTIDE SEQUENCE [LARGE SCALE GENOMIC DNA]</scope>
    <source>
        <strain evidence="2 3">CBS 433.97</strain>
    </source>
</reference>
<accession>A0A2T3Z6C7</accession>
<dbReference type="AlphaFoldDB" id="A0A2T3Z6C7"/>
<feature type="region of interest" description="Disordered" evidence="1">
    <location>
        <begin position="60"/>
        <end position="106"/>
    </location>
</feature>
<name>A0A2T3Z6C7_TRIA4</name>
<protein>
    <submittedName>
        <fullName evidence="2">Uncharacterized protein</fullName>
    </submittedName>
</protein>